<dbReference type="SUPFAM" id="SSF46785">
    <property type="entry name" value="Winged helix' DNA-binding domain"/>
    <property type="match status" value="1"/>
</dbReference>
<organism evidence="2 3">
    <name type="scientific">Amycolatopsis dongchuanensis</name>
    <dbReference type="NCBI Taxonomy" id="1070866"/>
    <lineage>
        <taxon>Bacteria</taxon>
        <taxon>Bacillati</taxon>
        <taxon>Actinomycetota</taxon>
        <taxon>Actinomycetes</taxon>
        <taxon>Pseudonocardiales</taxon>
        <taxon>Pseudonocardiaceae</taxon>
        <taxon>Amycolatopsis</taxon>
    </lineage>
</organism>
<evidence type="ECO:0000313" key="3">
    <source>
        <dbReference type="Proteomes" id="UP001500192"/>
    </source>
</evidence>
<dbReference type="InterPro" id="IPR036388">
    <property type="entry name" value="WH-like_DNA-bd_sf"/>
</dbReference>
<evidence type="ECO:0000313" key="2">
    <source>
        <dbReference type="EMBL" id="GAA5171056.1"/>
    </source>
</evidence>
<evidence type="ECO:0000259" key="1">
    <source>
        <dbReference type="PROSITE" id="PS51118"/>
    </source>
</evidence>
<keyword evidence="3" id="KW-1185">Reference proteome</keyword>
<gene>
    <name evidence="2" type="ORF">GCM10023214_50640</name>
</gene>
<proteinExistence type="predicted"/>
<sequence length="51" mass="5894">MLETLGNKWTLLVLSSLRGAGEPMRFNQLRLLERDGLVRRDVYPTVPPRVE</sequence>
<dbReference type="Proteomes" id="UP001500192">
    <property type="component" value="Unassembled WGS sequence"/>
</dbReference>
<dbReference type="EMBL" id="BAABIB010000091">
    <property type="protein sequence ID" value="GAA5171056.1"/>
    <property type="molecule type" value="Genomic_DNA"/>
</dbReference>
<dbReference type="InterPro" id="IPR002577">
    <property type="entry name" value="HTH_HxlR"/>
</dbReference>
<reference evidence="3" key="1">
    <citation type="journal article" date="2019" name="Int. J. Syst. Evol. Microbiol.">
        <title>The Global Catalogue of Microorganisms (GCM) 10K type strain sequencing project: providing services to taxonomists for standard genome sequencing and annotation.</title>
        <authorList>
            <consortium name="The Broad Institute Genomics Platform"/>
            <consortium name="The Broad Institute Genome Sequencing Center for Infectious Disease"/>
            <person name="Wu L."/>
            <person name="Ma J."/>
        </authorList>
    </citation>
    <scope>NUCLEOTIDE SEQUENCE [LARGE SCALE GENOMIC DNA]</scope>
    <source>
        <strain evidence="3">JCM 18054</strain>
    </source>
</reference>
<dbReference type="Pfam" id="PF01638">
    <property type="entry name" value="HxlR"/>
    <property type="match status" value="1"/>
</dbReference>
<dbReference type="InterPro" id="IPR036390">
    <property type="entry name" value="WH_DNA-bd_sf"/>
</dbReference>
<name>A0ABP9R373_9PSEU</name>
<dbReference type="PROSITE" id="PS51118">
    <property type="entry name" value="HTH_HXLR"/>
    <property type="match status" value="1"/>
</dbReference>
<protein>
    <recommendedName>
        <fullName evidence="1">HTH hxlR-type domain-containing protein</fullName>
    </recommendedName>
</protein>
<dbReference type="Gene3D" id="1.10.10.10">
    <property type="entry name" value="Winged helix-like DNA-binding domain superfamily/Winged helix DNA-binding domain"/>
    <property type="match status" value="2"/>
</dbReference>
<accession>A0ABP9R373</accession>
<feature type="domain" description="HTH hxlR-type" evidence="1">
    <location>
        <begin position="1"/>
        <end position="51"/>
    </location>
</feature>
<comment type="caution">
    <text evidence="2">The sequence shown here is derived from an EMBL/GenBank/DDBJ whole genome shotgun (WGS) entry which is preliminary data.</text>
</comment>